<accession>A0A803P4Q2</accession>
<dbReference type="AlphaFoldDB" id="A0A803P4Q2"/>
<sequence>MGCPKTAMIGFESTFPLPSAFYDVCNDGSRLLGGDTSSQLPTYPTVVCPLGEQIKPFASCGRYIKSAMERIFSTEGTGGSSARKKPRLEVSAPGMGVHPQCHDPELRLGQPRSSYPLTLPKIPPVGADVLMLAHFAKQQMALLAERAAKEAVVLVTELEKAKAANNDMRATNETLWSELTNARF</sequence>
<dbReference type="EnsemblPlants" id="evm.model.03.1296">
    <property type="protein sequence ID" value="cds.evm.model.03.1296"/>
    <property type="gene ID" value="evm.TU.03.1296"/>
</dbReference>
<reference evidence="1" key="1">
    <citation type="submission" date="2018-11" db="EMBL/GenBank/DDBJ databases">
        <authorList>
            <person name="Grassa J C."/>
        </authorList>
    </citation>
    <scope>NUCLEOTIDE SEQUENCE [LARGE SCALE GENOMIC DNA]</scope>
</reference>
<dbReference type="Proteomes" id="UP000596661">
    <property type="component" value="Chromosome 3"/>
</dbReference>
<keyword evidence="2" id="KW-1185">Reference proteome</keyword>
<protein>
    <submittedName>
        <fullName evidence="1">Uncharacterized protein</fullName>
    </submittedName>
</protein>
<reference evidence="1" key="2">
    <citation type="submission" date="2021-03" db="UniProtKB">
        <authorList>
            <consortium name="EnsemblPlants"/>
        </authorList>
    </citation>
    <scope>IDENTIFICATION</scope>
</reference>
<proteinExistence type="predicted"/>
<dbReference type="EMBL" id="UZAU01000291">
    <property type="status" value="NOT_ANNOTATED_CDS"/>
    <property type="molecule type" value="Genomic_DNA"/>
</dbReference>
<dbReference type="Gramene" id="evm.model.03.1296">
    <property type="protein sequence ID" value="cds.evm.model.03.1296"/>
    <property type="gene ID" value="evm.TU.03.1296"/>
</dbReference>
<evidence type="ECO:0000313" key="2">
    <source>
        <dbReference type="Proteomes" id="UP000596661"/>
    </source>
</evidence>
<evidence type="ECO:0000313" key="1">
    <source>
        <dbReference type="EnsemblPlants" id="cds.evm.model.03.1296"/>
    </source>
</evidence>
<name>A0A803P4Q2_CANSA</name>
<organism evidence="1 2">
    <name type="scientific">Cannabis sativa</name>
    <name type="common">Hemp</name>
    <name type="synonym">Marijuana</name>
    <dbReference type="NCBI Taxonomy" id="3483"/>
    <lineage>
        <taxon>Eukaryota</taxon>
        <taxon>Viridiplantae</taxon>
        <taxon>Streptophyta</taxon>
        <taxon>Embryophyta</taxon>
        <taxon>Tracheophyta</taxon>
        <taxon>Spermatophyta</taxon>
        <taxon>Magnoliopsida</taxon>
        <taxon>eudicotyledons</taxon>
        <taxon>Gunneridae</taxon>
        <taxon>Pentapetalae</taxon>
        <taxon>rosids</taxon>
        <taxon>fabids</taxon>
        <taxon>Rosales</taxon>
        <taxon>Cannabaceae</taxon>
        <taxon>Cannabis</taxon>
    </lineage>
</organism>